<keyword evidence="4" id="KW-0648">Protein biosynthesis</keyword>
<dbReference type="Gramene" id="Pp3c12_10530V3.1">
    <property type="protein sequence ID" value="PAC:32974792.CDS.1"/>
    <property type="gene ID" value="Pp3c12_10530"/>
</dbReference>
<dbReference type="GO" id="GO:0006418">
    <property type="term" value="P:tRNA aminoacylation for protein translation"/>
    <property type="evidence" value="ECO:0007669"/>
    <property type="project" value="InterPro"/>
</dbReference>
<dbReference type="PANTHER" id="PTHR43326">
    <property type="entry name" value="METHIONYL-TRNA SYNTHETASE"/>
    <property type="match status" value="1"/>
</dbReference>
<dbReference type="InterPro" id="IPR015413">
    <property type="entry name" value="Methionyl/Leucyl_tRNA_Synth"/>
</dbReference>
<dbReference type="InterPro" id="IPR014729">
    <property type="entry name" value="Rossmann-like_a/b/a_fold"/>
</dbReference>
<dbReference type="InParanoid" id="A0A2K1JQ85"/>
<evidence type="ECO:0000256" key="5">
    <source>
        <dbReference type="ARBA" id="ARBA00023146"/>
    </source>
</evidence>
<feature type="domain" description="Methionyl/Leucyl tRNA synthetase" evidence="6">
    <location>
        <begin position="1"/>
        <end position="59"/>
    </location>
</feature>
<dbReference type="STRING" id="3218.A0A2K1JQ85"/>
<evidence type="ECO:0000256" key="3">
    <source>
        <dbReference type="ARBA" id="ARBA00022840"/>
    </source>
</evidence>
<keyword evidence="3" id="KW-0067">ATP-binding</keyword>
<dbReference type="SUPFAM" id="SSF52374">
    <property type="entry name" value="Nucleotidylyl transferase"/>
    <property type="match status" value="1"/>
</dbReference>
<keyword evidence="2" id="KW-0547">Nucleotide-binding</keyword>
<dbReference type="EnsemblPlants" id="Pp3c12_10530V3.1">
    <property type="protein sequence ID" value="PAC:32974792.CDS.1"/>
    <property type="gene ID" value="Pp3c12_10530"/>
</dbReference>
<dbReference type="Gene3D" id="3.40.50.620">
    <property type="entry name" value="HUPs"/>
    <property type="match status" value="1"/>
</dbReference>
<evidence type="ECO:0000259" key="6">
    <source>
        <dbReference type="Pfam" id="PF09334"/>
    </source>
</evidence>
<dbReference type="GO" id="GO:0004825">
    <property type="term" value="F:methionine-tRNA ligase activity"/>
    <property type="evidence" value="ECO:0007669"/>
    <property type="project" value="InterPro"/>
</dbReference>
<dbReference type="Pfam" id="PF09334">
    <property type="entry name" value="tRNA-synt_1g"/>
    <property type="match status" value="1"/>
</dbReference>
<name>A0A2K1JQ85_PHYPA</name>
<dbReference type="AlphaFoldDB" id="A0A2K1JQ85"/>
<dbReference type="PaxDb" id="3218-PP1S450_27V6.1"/>
<keyword evidence="9" id="KW-1185">Reference proteome</keyword>
<evidence type="ECO:0000256" key="2">
    <source>
        <dbReference type="ARBA" id="ARBA00022741"/>
    </source>
</evidence>
<proteinExistence type="predicted"/>
<evidence type="ECO:0000313" key="7">
    <source>
        <dbReference type="EMBL" id="PNR43705.1"/>
    </source>
</evidence>
<dbReference type="InterPro" id="IPR023457">
    <property type="entry name" value="Met-tRNA_synth_2"/>
</dbReference>
<reference evidence="7 9" key="1">
    <citation type="journal article" date="2008" name="Science">
        <title>The Physcomitrella genome reveals evolutionary insights into the conquest of land by plants.</title>
        <authorList>
            <person name="Rensing S."/>
            <person name="Lang D."/>
            <person name="Zimmer A."/>
            <person name="Terry A."/>
            <person name="Salamov A."/>
            <person name="Shapiro H."/>
            <person name="Nishiyama T."/>
            <person name="Perroud P.-F."/>
            <person name="Lindquist E."/>
            <person name="Kamisugi Y."/>
            <person name="Tanahashi T."/>
            <person name="Sakakibara K."/>
            <person name="Fujita T."/>
            <person name="Oishi K."/>
            <person name="Shin-I T."/>
            <person name="Kuroki Y."/>
            <person name="Toyoda A."/>
            <person name="Suzuki Y."/>
            <person name="Hashimoto A."/>
            <person name="Yamaguchi K."/>
            <person name="Sugano A."/>
            <person name="Kohara Y."/>
            <person name="Fujiyama A."/>
            <person name="Anterola A."/>
            <person name="Aoki S."/>
            <person name="Ashton N."/>
            <person name="Barbazuk W.B."/>
            <person name="Barker E."/>
            <person name="Bennetzen J."/>
            <person name="Bezanilla M."/>
            <person name="Blankenship R."/>
            <person name="Cho S.H."/>
            <person name="Dutcher S."/>
            <person name="Estelle M."/>
            <person name="Fawcett J.A."/>
            <person name="Gundlach H."/>
            <person name="Hanada K."/>
            <person name="Heyl A."/>
            <person name="Hicks K.A."/>
            <person name="Hugh J."/>
            <person name="Lohr M."/>
            <person name="Mayer K."/>
            <person name="Melkozernov A."/>
            <person name="Murata T."/>
            <person name="Nelson D."/>
            <person name="Pils B."/>
            <person name="Prigge M."/>
            <person name="Reiss B."/>
            <person name="Renner T."/>
            <person name="Rombauts S."/>
            <person name="Rushton P."/>
            <person name="Sanderfoot A."/>
            <person name="Schween G."/>
            <person name="Shiu S.-H."/>
            <person name="Stueber K."/>
            <person name="Theodoulou F.L."/>
            <person name="Tu H."/>
            <person name="Van de Peer Y."/>
            <person name="Verrier P.J."/>
            <person name="Waters E."/>
            <person name="Wood A."/>
            <person name="Yang L."/>
            <person name="Cove D."/>
            <person name="Cuming A."/>
            <person name="Hasebe M."/>
            <person name="Lucas S."/>
            <person name="Mishler D.B."/>
            <person name="Reski R."/>
            <person name="Grigoriev I."/>
            <person name="Quatrano R.S."/>
            <person name="Boore J.L."/>
        </authorList>
    </citation>
    <scope>NUCLEOTIDE SEQUENCE [LARGE SCALE GENOMIC DNA]</scope>
    <source>
        <strain evidence="8 9">cv. Gransden 2004</strain>
    </source>
</reference>
<keyword evidence="1" id="KW-0436">Ligase</keyword>
<dbReference type="Proteomes" id="UP000006727">
    <property type="component" value="Chromosome 12"/>
</dbReference>
<sequence length="66" mass="7532">MEKSLGNTIEPRDLVSKFGLDAVRYYFLKEIDFGKDGDFFEKRFIEIVNANLANIIGNSTMIDLVV</sequence>
<dbReference type="PANTHER" id="PTHR43326:SF1">
    <property type="entry name" value="METHIONINE--TRNA LIGASE, MITOCHONDRIAL"/>
    <property type="match status" value="1"/>
</dbReference>
<evidence type="ECO:0000256" key="1">
    <source>
        <dbReference type="ARBA" id="ARBA00022598"/>
    </source>
</evidence>
<protein>
    <recommendedName>
        <fullName evidence="6">Methionyl/Leucyl tRNA synthetase domain-containing protein</fullName>
    </recommendedName>
</protein>
<dbReference type="GO" id="GO:0005524">
    <property type="term" value="F:ATP binding"/>
    <property type="evidence" value="ECO:0007669"/>
    <property type="project" value="UniProtKB-KW"/>
</dbReference>
<evidence type="ECO:0000313" key="9">
    <source>
        <dbReference type="Proteomes" id="UP000006727"/>
    </source>
</evidence>
<organism evidence="7">
    <name type="scientific">Physcomitrium patens</name>
    <name type="common">Spreading-leaved earth moss</name>
    <name type="synonym">Physcomitrella patens</name>
    <dbReference type="NCBI Taxonomy" id="3218"/>
    <lineage>
        <taxon>Eukaryota</taxon>
        <taxon>Viridiplantae</taxon>
        <taxon>Streptophyta</taxon>
        <taxon>Embryophyta</taxon>
        <taxon>Bryophyta</taxon>
        <taxon>Bryophytina</taxon>
        <taxon>Bryopsida</taxon>
        <taxon>Funariidae</taxon>
        <taxon>Funariales</taxon>
        <taxon>Funariaceae</taxon>
        <taxon>Physcomitrium</taxon>
    </lineage>
</organism>
<keyword evidence="5" id="KW-0030">Aminoacyl-tRNA synthetase</keyword>
<accession>A0A2K1JQ85</accession>
<reference evidence="7 9" key="2">
    <citation type="journal article" date="2018" name="Plant J.">
        <title>The Physcomitrella patens chromosome-scale assembly reveals moss genome structure and evolution.</title>
        <authorList>
            <person name="Lang D."/>
            <person name="Ullrich K.K."/>
            <person name="Murat F."/>
            <person name="Fuchs J."/>
            <person name="Jenkins J."/>
            <person name="Haas F.B."/>
            <person name="Piednoel M."/>
            <person name="Gundlach H."/>
            <person name="Van Bel M."/>
            <person name="Meyberg R."/>
            <person name="Vives C."/>
            <person name="Morata J."/>
            <person name="Symeonidi A."/>
            <person name="Hiss M."/>
            <person name="Muchero W."/>
            <person name="Kamisugi Y."/>
            <person name="Saleh O."/>
            <person name="Blanc G."/>
            <person name="Decker E.L."/>
            <person name="van Gessel N."/>
            <person name="Grimwood J."/>
            <person name="Hayes R.D."/>
            <person name="Graham S.W."/>
            <person name="Gunter L.E."/>
            <person name="McDaniel S.F."/>
            <person name="Hoernstein S.N.W."/>
            <person name="Larsson A."/>
            <person name="Li F.W."/>
            <person name="Perroud P.F."/>
            <person name="Phillips J."/>
            <person name="Ranjan P."/>
            <person name="Rokshar D.S."/>
            <person name="Rothfels C.J."/>
            <person name="Schneider L."/>
            <person name="Shu S."/>
            <person name="Stevenson D.W."/>
            <person name="Thummler F."/>
            <person name="Tillich M."/>
            <person name="Villarreal Aguilar J.C."/>
            <person name="Widiez T."/>
            <person name="Wong G.K."/>
            <person name="Wymore A."/>
            <person name="Zhang Y."/>
            <person name="Zimmer A.D."/>
            <person name="Quatrano R.S."/>
            <person name="Mayer K.F.X."/>
            <person name="Goodstein D."/>
            <person name="Casacuberta J.M."/>
            <person name="Vandepoele K."/>
            <person name="Reski R."/>
            <person name="Cuming A.C."/>
            <person name="Tuskan G.A."/>
            <person name="Maumus F."/>
            <person name="Salse J."/>
            <person name="Schmutz J."/>
            <person name="Rensing S.A."/>
        </authorList>
    </citation>
    <scope>NUCLEOTIDE SEQUENCE [LARGE SCALE GENOMIC DNA]</scope>
    <source>
        <strain evidence="8 9">cv. Gransden 2004</strain>
    </source>
</reference>
<reference evidence="8" key="3">
    <citation type="submission" date="2020-12" db="UniProtKB">
        <authorList>
            <consortium name="EnsemblPlants"/>
        </authorList>
    </citation>
    <scope>IDENTIFICATION</scope>
</reference>
<gene>
    <name evidence="7" type="ORF">PHYPA_016087</name>
</gene>
<evidence type="ECO:0000313" key="8">
    <source>
        <dbReference type="EnsemblPlants" id="PAC:32974792.CDS.1"/>
    </source>
</evidence>
<evidence type="ECO:0000256" key="4">
    <source>
        <dbReference type="ARBA" id="ARBA00022917"/>
    </source>
</evidence>
<dbReference type="EMBL" id="ABEU02000012">
    <property type="protein sequence ID" value="PNR43705.1"/>
    <property type="molecule type" value="Genomic_DNA"/>
</dbReference>